<evidence type="ECO:0000256" key="1">
    <source>
        <dbReference type="SAM" id="MobiDB-lite"/>
    </source>
</evidence>
<keyword evidence="3" id="KW-1185">Reference proteome</keyword>
<protein>
    <submittedName>
        <fullName evidence="2">Uncharacterized protein</fullName>
    </submittedName>
</protein>
<feature type="region of interest" description="Disordered" evidence="1">
    <location>
        <begin position="57"/>
        <end position="88"/>
    </location>
</feature>
<dbReference type="KEGG" id="ker:91102048"/>
<dbReference type="Proteomes" id="UP001358614">
    <property type="component" value="Chromosome 1"/>
</dbReference>
<feature type="compositionally biased region" description="Polar residues" evidence="1">
    <location>
        <begin position="76"/>
        <end position="88"/>
    </location>
</feature>
<dbReference type="GeneID" id="91102048"/>
<name>A0AAX4KF08_9TREE</name>
<proteinExistence type="predicted"/>
<dbReference type="RefSeq" id="XP_066083138.1">
    <property type="nucleotide sequence ID" value="XM_066227041.1"/>
</dbReference>
<evidence type="ECO:0000313" key="2">
    <source>
        <dbReference type="EMBL" id="WWD05171.1"/>
    </source>
</evidence>
<feature type="compositionally biased region" description="Low complexity" evidence="1">
    <location>
        <begin position="1"/>
        <end position="37"/>
    </location>
</feature>
<sequence length="130" mass="14501">MSTDTTTTNSTPASNSSSGYTSPSSTSTSTRTSPYSTKVSSPLALSTYNLKLTALEEPSEGELKPSKKCSPEVYTDIQSQEKISRSTRSITKYNESEYIWFKGCKSSRIAEKEGEYIWFDTKRCKGRKVY</sequence>
<feature type="region of interest" description="Disordered" evidence="1">
    <location>
        <begin position="1"/>
        <end position="40"/>
    </location>
</feature>
<dbReference type="AlphaFoldDB" id="A0AAX4KF08"/>
<accession>A0AAX4KF08</accession>
<dbReference type="EMBL" id="CP144089">
    <property type="protein sequence ID" value="WWD05171.1"/>
    <property type="molecule type" value="Genomic_DNA"/>
</dbReference>
<reference evidence="2 3" key="1">
    <citation type="submission" date="2024-01" db="EMBL/GenBank/DDBJ databases">
        <title>Comparative genomics of Cryptococcus and Kwoniella reveals pathogenesis evolution and contrasting modes of karyotype evolution via chromosome fusion or intercentromeric recombination.</title>
        <authorList>
            <person name="Coelho M.A."/>
            <person name="David-Palma M."/>
            <person name="Shea T."/>
            <person name="Bowers K."/>
            <person name="McGinley-Smith S."/>
            <person name="Mohammad A.W."/>
            <person name="Gnirke A."/>
            <person name="Yurkov A.M."/>
            <person name="Nowrousian M."/>
            <person name="Sun S."/>
            <person name="Cuomo C.A."/>
            <person name="Heitman J."/>
        </authorList>
    </citation>
    <scope>NUCLEOTIDE SEQUENCE [LARGE SCALE GENOMIC DNA]</scope>
    <source>
        <strain evidence="2 3">PYCC6329</strain>
    </source>
</reference>
<gene>
    <name evidence="2" type="ORF">V865_003244</name>
</gene>
<evidence type="ECO:0000313" key="3">
    <source>
        <dbReference type="Proteomes" id="UP001358614"/>
    </source>
</evidence>
<organism evidence="2 3">
    <name type="scientific">Kwoniella europaea PYCC6329</name>
    <dbReference type="NCBI Taxonomy" id="1423913"/>
    <lineage>
        <taxon>Eukaryota</taxon>
        <taxon>Fungi</taxon>
        <taxon>Dikarya</taxon>
        <taxon>Basidiomycota</taxon>
        <taxon>Agaricomycotina</taxon>
        <taxon>Tremellomycetes</taxon>
        <taxon>Tremellales</taxon>
        <taxon>Cryptococcaceae</taxon>
        <taxon>Kwoniella</taxon>
    </lineage>
</organism>